<proteinExistence type="predicted"/>
<evidence type="ECO:0000313" key="2">
    <source>
        <dbReference type="Proteomes" id="UP000000513"/>
    </source>
</evidence>
<reference evidence="1 2" key="1">
    <citation type="journal article" date="2007" name="Virology">
        <title>Genome of the Acidianus bottle-shaped virus and insights into the replication and packaging mechanisms.</title>
        <authorList>
            <person name="Peng X."/>
            <person name="Basta T."/>
            <person name="Haring M."/>
            <person name="Garrett R.A."/>
            <person name="Prangishvili D."/>
        </authorList>
    </citation>
    <scope>NUCLEOTIDE SEQUENCE</scope>
    <source>
        <strain evidence="2">Isolate Italy/Pozzuoli</strain>
    </source>
</reference>
<organism evidence="1 2">
    <name type="scientific">Acidianus bottle-shaped virus (isolate Italy/Pozzuoli)</name>
    <name type="common">ABV</name>
    <dbReference type="NCBI Taxonomy" id="654911"/>
    <lineage>
        <taxon>Viruses</taxon>
        <taxon>Viruses incertae sedis</taxon>
        <taxon>Ampullaviridae</taxon>
        <taxon>Bottigliavirus</taxon>
        <taxon>Bottigliavirus pozzuoliense</taxon>
        <taxon>Bottigliavirus ABV</taxon>
    </lineage>
</organism>
<dbReference type="RefSeq" id="YP_001210335.1">
    <property type="nucleotide sequence ID" value="NC_009452.1"/>
</dbReference>
<evidence type="ECO:0000313" key="1">
    <source>
        <dbReference type="EMBL" id="ABP73421.1"/>
    </source>
</evidence>
<dbReference type="GeneID" id="5129845"/>
<accession>A4ZUB7</accession>
<dbReference type="KEGG" id="vg:5129845"/>
<organismHost>
    <name type="scientific">Acidianus convivator</name>
    <dbReference type="NCBI Taxonomy" id="269667"/>
</organismHost>
<gene>
    <name evidence="1" type="primary">ORF87</name>
</gene>
<protein>
    <submittedName>
        <fullName evidence="1">Uncharacterized protein</fullName>
    </submittedName>
</protein>
<dbReference type="EMBL" id="EF432053">
    <property type="protein sequence ID" value="ABP73421.1"/>
    <property type="molecule type" value="Genomic_DNA"/>
</dbReference>
<dbReference type="Proteomes" id="UP000000513">
    <property type="component" value="Segment"/>
</dbReference>
<keyword evidence="2" id="KW-1185">Reference proteome</keyword>
<name>A4ZUB7_ABVP</name>
<sequence length="87" mass="10349">MEPIHFKCEKVIRLFYPDLFLCLDDYPGAGYAFTRPPLEVIIDKKCPEGWEKKSIYFSPYVLCTKLINRPVELTYERNGKFYHVLLQ</sequence>